<organism evidence="7 8">
    <name type="scientific">Allopusillimonas soli</name>
    <dbReference type="NCBI Taxonomy" id="659016"/>
    <lineage>
        <taxon>Bacteria</taxon>
        <taxon>Pseudomonadati</taxon>
        <taxon>Pseudomonadota</taxon>
        <taxon>Betaproteobacteria</taxon>
        <taxon>Burkholderiales</taxon>
        <taxon>Alcaligenaceae</taxon>
        <taxon>Allopusillimonas</taxon>
    </lineage>
</organism>
<name>A0A853FGC3_9BURK</name>
<dbReference type="PROSITE" id="PS51077">
    <property type="entry name" value="HTH_ICLR"/>
    <property type="match status" value="1"/>
</dbReference>
<dbReference type="Proteomes" id="UP000580517">
    <property type="component" value="Unassembled WGS sequence"/>
</dbReference>
<dbReference type="EMBL" id="JACCEW010000006">
    <property type="protein sequence ID" value="NYT38728.1"/>
    <property type="molecule type" value="Genomic_DNA"/>
</dbReference>
<dbReference type="SUPFAM" id="SSF46785">
    <property type="entry name" value="Winged helix' DNA-binding domain"/>
    <property type="match status" value="1"/>
</dbReference>
<dbReference type="PANTHER" id="PTHR30136">
    <property type="entry name" value="HELIX-TURN-HELIX TRANSCRIPTIONAL REGULATOR, ICLR FAMILY"/>
    <property type="match status" value="1"/>
</dbReference>
<accession>A0A853FGC3</accession>
<dbReference type="Pfam" id="PF09339">
    <property type="entry name" value="HTH_IclR"/>
    <property type="match status" value="1"/>
</dbReference>
<evidence type="ECO:0000259" key="5">
    <source>
        <dbReference type="PROSITE" id="PS51077"/>
    </source>
</evidence>
<dbReference type="SMART" id="SM00346">
    <property type="entry name" value="HTH_ICLR"/>
    <property type="match status" value="1"/>
</dbReference>
<dbReference type="GO" id="GO:0045892">
    <property type="term" value="P:negative regulation of DNA-templated transcription"/>
    <property type="evidence" value="ECO:0007669"/>
    <property type="project" value="TreeGrafter"/>
</dbReference>
<feature type="compositionally biased region" description="Basic residues" evidence="4">
    <location>
        <begin position="277"/>
        <end position="292"/>
    </location>
</feature>
<dbReference type="Gene3D" id="1.10.10.10">
    <property type="entry name" value="Winged helix-like DNA-binding domain superfamily/Winged helix DNA-binding domain"/>
    <property type="match status" value="1"/>
</dbReference>
<dbReference type="InterPro" id="IPR036388">
    <property type="entry name" value="WH-like_DNA-bd_sf"/>
</dbReference>
<dbReference type="InterPro" id="IPR029016">
    <property type="entry name" value="GAF-like_dom_sf"/>
</dbReference>
<evidence type="ECO:0000256" key="3">
    <source>
        <dbReference type="ARBA" id="ARBA00023163"/>
    </source>
</evidence>
<dbReference type="InterPro" id="IPR005471">
    <property type="entry name" value="Tscrpt_reg_IclR_N"/>
</dbReference>
<evidence type="ECO:0000256" key="4">
    <source>
        <dbReference type="SAM" id="MobiDB-lite"/>
    </source>
</evidence>
<evidence type="ECO:0000313" key="8">
    <source>
        <dbReference type="Proteomes" id="UP000580517"/>
    </source>
</evidence>
<feature type="domain" description="IclR-ED" evidence="6">
    <location>
        <begin position="76"/>
        <end position="264"/>
    </location>
</feature>
<protein>
    <submittedName>
        <fullName evidence="7">Helix-turn-helix domain-containing protein</fullName>
    </submittedName>
</protein>
<proteinExistence type="predicted"/>
<dbReference type="InterPro" id="IPR036390">
    <property type="entry name" value="WH_DNA-bd_sf"/>
</dbReference>
<keyword evidence="1" id="KW-0805">Transcription regulation</keyword>
<evidence type="ECO:0000256" key="2">
    <source>
        <dbReference type="ARBA" id="ARBA00023125"/>
    </source>
</evidence>
<keyword evidence="8" id="KW-1185">Reference proteome</keyword>
<dbReference type="RefSeq" id="WP_129970599.1">
    <property type="nucleotide sequence ID" value="NZ_JACCEW010000006.1"/>
</dbReference>
<reference evidence="7 8" key="1">
    <citation type="submission" date="2020-07" db="EMBL/GenBank/DDBJ databases">
        <title>Taxonomic revisions and descriptions of new bacterial species based on genomic comparisons in the high-G+C-content subgroup of the family Alcaligenaceae.</title>
        <authorList>
            <person name="Szabo A."/>
            <person name="Felfoldi T."/>
        </authorList>
    </citation>
    <scope>NUCLEOTIDE SEQUENCE [LARGE SCALE GENOMIC DNA]</scope>
    <source>
        <strain evidence="7 8">DSM 25264</strain>
    </source>
</reference>
<feature type="region of interest" description="Disordered" evidence="4">
    <location>
        <begin position="273"/>
        <end position="292"/>
    </location>
</feature>
<evidence type="ECO:0000256" key="1">
    <source>
        <dbReference type="ARBA" id="ARBA00023015"/>
    </source>
</evidence>
<evidence type="ECO:0000313" key="7">
    <source>
        <dbReference type="EMBL" id="NYT38728.1"/>
    </source>
</evidence>
<evidence type="ECO:0000259" key="6">
    <source>
        <dbReference type="PROSITE" id="PS51078"/>
    </source>
</evidence>
<sequence>MSRPSPTSKNPAFINGLAKGLAMIQIFNEEHTGLTLAEAAARTGMTRATARRVLMTLEELGFATRIDARRFVLTPRVLSLGCAYLSTMPFWSFAAPVLESLVDELGATCSIAVLDYTELVYVMRIPIRRILSYTGITIGSRLPIYCNSMGRVLLASMDDHQLDNYLANTALIPLTPYTITDPEKLRSAVIEARRKGYAWVHGEMEETVGGLAVPLFSADGSVIAALNASVNQQASDLRTEDEVLERFLLSVRRAAKRLNASLLLNINQARQYSSTRKIPHRRKHEAPRTSGH</sequence>
<dbReference type="SUPFAM" id="SSF55781">
    <property type="entry name" value="GAF domain-like"/>
    <property type="match status" value="1"/>
</dbReference>
<dbReference type="PROSITE" id="PS51078">
    <property type="entry name" value="ICLR_ED"/>
    <property type="match status" value="1"/>
</dbReference>
<dbReference type="GO" id="GO:0003677">
    <property type="term" value="F:DNA binding"/>
    <property type="evidence" value="ECO:0007669"/>
    <property type="project" value="UniProtKB-KW"/>
</dbReference>
<gene>
    <name evidence="7" type="ORF">H0A68_17755</name>
</gene>
<dbReference type="InterPro" id="IPR014757">
    <property type="entry name" value="Tscrpt_reg_IclR_C"/>
</dbReference>
<dbReference type="InterPro" id="IPR050707">
    <property type="entry name" value="HTH_MetabolicPath_Reg"/>
</dbReference>
<comment type="caution">
    <text evidence="7">The sequence shown here is derived from an EMBL/GenBank/DDBJ whole genome shotgun (WGS) entry which is preliminary data.</text>
</comment>
<dbReference type="Pfam" id="PF01614">
    <property type="entry name" value="IclR_C"/>
    <property type="match status" value="1"/>
</dbReference>
<dbReference type="GO" id="GO:0003700">
    <property type="term" value="F:DNA-binding transcription factor activity"/>
    <property type="evidence" value="ECO:0007669"/>
    <property type="project" value="TreeGrafter"/>
</dbReference>
<dbReference type="Gene3D" id="3.30.450.40">
    <property type="match status" value="1"/>
</dbReference>
<keyword evidence="3" id="KW-0804">Transcription</keyword>
<keyword evidence="2" id="KW-0238">DNA-binding</keyword>
<feature type="domain" description="HTH iclR-type" evidence="5">
    <location>
        <begin position="14"/>
        <end position="75"/>
    </location>
</feature>
<dbReference type="PANTHER" id="PTHR30136:SF34">
    <property type="entry name" value="TRANSCRIPTIONAL REGULATOR"/>
    <property type="match status" value="1"/>
</dbReference>
<dbReference type="AlphaFoldDB" id="A0A853FGC3"/>
<dbReference type="OrthoDB" id="9807558at2"/>